<reference evidence="3 4" key="1">
    <citation type="submission" date="2016-06" db="EMBL/GenBank/DDBJ databases">
        <authorList>
            <person name="Kjaerup R.B."/>
            <person name="Dalgaard T.S."/>
            <person name="Juul-Madsen H.R."/>
        </authorList>
    </citation>
    <scope>NUCLEOTIDE SEQUENCE [LARGE SCALE GENOMIC DNA]</scope>
    <source>
        <strain evidence="3 4">E152</strain>
    </source>
</reference>
<proteinExistence type="predicted"/>
<dbReference type="RefSeq" id="WP_067911876.1">
    <property type="nucleotide sequence ID" value="NZ_LZJP01000096.1"/>
</dbReference>
<dbReference type="Pfam" id="PF12172">
    <property type="entry name" value="zf-ChsH2"/>
    <property type="match status" value="1"/>
</dbReference>
<evidence type="ECO:0000313" key="4">
    <source>
        <dbReference type="Proteomes" id="UP000092389"/>
    </source>
</evidence>
<comment type="caution">
    <text evidence="3">The sequence shown here is derived from an EMBL/GenBank/DDBJ whole genome shotgun (WGS) entry which is preliminary data.</text>
</comment>
<sequence>MTTVRPFAPRILPEITDETRPYWAGGADGELHIARCEACRRYVYPPQRNCAHCGQDLTFVAVSGEATLFSYTVAHQQFHPAVPTPFVIALVELVEQPGLRLVANLVDCDPDSLKSGMALRVRFEEHGETFVPVFAPA</sequence>
<evidence type="ECO:0000259" key="1">
    <source>
        <dbReference type="Pfam" id="PF01796"/>
    </source>
</evidence>
<dbReference type="Pfam" id="PF01796">
    <property type="entry name" value="OB_ChsH2_C"/>
    <property type="match status" value="1"/>
</dbReference>
<dbReference type="EMBL" id="LZJU01000149">
    <property type="protein sequence ID" value="OBH70460.1"/>
    <property type="molecule type" value="Genomic_DNA"/>
</dbReference>
<protein>
    <submittedName>
        <fullName evidence="3">DNA-binding protein</fullName>
    </submittedName>
</protein>
<dbReference type="InterPro" id="IPR002878">
    <property type="entry name" value="ChsH2_C"/>
</dbReference>
<dbReference type="Proteomes" id="UP000092389">
    <property type="component" value="Unassembled WGS sequence"/>
</dbReference>
<feature type="domain" description="ChsH2 C-terminal OB-fold" evidence="1">
    <location>
        <begin position="60"/>
        <end position="124"/>
    </location>
</feature>
<dbReference type="Gene3D" id="6.10.30.10">
    <property type="match status" value="1"/>
</dbReference>
<name>A0A1A2T244_MYCNT</name>
<evidence type="ECO:0000313" key="3">
    <source>
        <dbReference type="EMBL" id="OBH70460.1"/>
    </source>
</evidence>
<dbReference type="AlphaFoldDB" id="A0A1A2T244"/>
<evidence type="ECO:0000259" key="2">
    <source>
        <dbReference type="Pfam" id="PF12172"/>
    </source>
</evidence>
<dbReference type="OrthoDB" id="7470921at2"/>
<organism evidence="3 4">
    <name type="scientific">Mycobacterium mantenii</name>
    <dbReference type="NCBI Taxonomy" id="560555"/>
    <lineage>
        <taxon>Bacteria</taxon>
        <taxon>Bacillati</taxon>
        <taxon>Actinomycetota</taxon>
        <taxon>Actinomycetes</taxon>
        <taxon>Mycobacteriales</taxon>
        <taxon>Mycobacteriaceae</taxon>
        <taxon>Mycobacterium</taxon>
        <taxon>Mycobacterium avium complex (MAC)</taxon>
    </lineage>
</organism>
<dbReference type="InterPro" id="IPR012340">
    <property type="entry name" value="NA-bd_OB-fold"/>
</dbReference>
<dbReference type="PANTHER" id="PTHR34075">
    <property type="entry name" value="BLR3430 PROTEIN"/>
    <property type="match status" value="1"/>
</dbReference>
<feature type="domain" description="ChsH2 rubredoxin-like zinc ribbon" evidence="2">
    <location>
        <begin position="23"/>
        <end position="54"/>
    </location>
</feature>
<dbReference type="GO" id="GO:0003677">
    <property type="term" value="F:DNA binding"/>
    <property type="evidence" value="ECO:0007669"/>
    <property type="project" value="UniProtKB-KW"/>
</dbReference>
<dbReference type="InterPro" id="IPR022002">
    <property type="entry name" value="ChsH2_Znr"/>
</dbReference>
<dbReference type="InterPro" id="IPR052513">
    <property type="entry name" value="Thioester_dehydratase-like"/>
</dbReference>
<gene>
    <name evidence="3" type="ORF">A5683_00695</name>
</gene>
<dbReference type="PANTHER" id="PTHR34075:SF5">
    <property type="entry name" value="BLR3430 PROTEIN"/>
    <property type="match status" value="1"/>
</dbReference>
<keyword evidence="3" id="KW-0238">DNA-binding</keyword>
<dbReference type="SUPFAM" id="SSF50249">
    <property type="entry name" value="Nucleic acid-binding proteins"/>
    <property type="match status" value="1"/>
</dbReference>
<accession>A0A1A2T244</accession>